<dbReference type="AlphaFoldDB" id="A0A1F7RM82"/>
<reference evidence="1 2" key="1">
    <citation type="journal article" date="2016" name="Nat. Commun.">
        <title>Thousands of microbial genomes shed light on interconnected biogeochemical processes in an aquifer system.</title>
        <authorList>
            <person name="Anantharaman K."/>
            <person name="Brown C.T."/>
            <person name="Hug L.A."/>
            <person name="Sharon I."/>
            <person name="Castelle C.J."/>
            <person name="Probst A.J."/>
            <person name="Thomas B.C."/>
            <person name="Singh A."/>
            <person name="Wilkins M.J."/>
            <person name="Karaoz U."/>
            <person name="Brodie E.L."/>
            <person name="Williams K.H."/>
            <person name="Hubbard S.S."/>
            <person name="Banfield J.F."/>
        </authorList>
    </citation>
    <scope>NUCLEOTIDE SEQUENCE [LARGE SCALE GENOMIC DNA]</scope>
</reference>
<evidence type="ECO:0000313" key="2">
    <source>
        <dbReference type="Proteomes" id="UP000179266"/>
    </source>
</evidence>
<protein>
    <submittedName>
        <fullName evidence="1">Phosphodiesterase</fullName>
    </submittedName>
</protein>
<organism evidence="1 2">
    <name type="scientific">Candidatus Schekmanbacteria bacterium RBG_13_48_7</name>
    <dbReference type="NCBI Taxonomy" id="1817878"/>
    <lineage>
        <taxon>Bacteria</taxon>
        <taxon>Candidatus Schekmaniibacteriota</taxon>
    </lineage>
</organism>
<dbReference type="InterPro" id="IPR017850">
    <property type="entry name" value="Alkaline_phosphatase_core_sf"/>
</dbReference>
<sequence>MRNTLNRRKQVMNKLLIIGLDCATPQLVFDAWWDDLPNMKKLGTVGGYGKLRSTVPPITVPAWTSMMTSKDPGMLGFYGFRNRSSYGYEDLYFANANYLKEKTVWNYLSRNRLSSIIFGVPQTYPPRPLNGMMVASFLTPSKEVQYTYPQEVALELDQVADGDYIIDVEDFRTDEKDKLLKSIYVMTERRFKAFRHFYQKDDYDFGMMVEMGIDRIHHGFWRYCDKTHRLYEPGNPYEDAIYEYYKYIDSEIGKTLDILDRGTSMMIVSDHGAKGMTGAICINEWLQKEGYLTLKSQPSEPKKLKTNMIDWGKTMAWGEGGYYSRIFMNVEGREPLGIIPRSEYEKHRDDLRDKLESMVDEDGKKIGTKAFKPEDIYRTCNNIPPDLVVYLGNLDWRSAGSVGTGTLYLYENDTGPDDANHAEHGIFIWDHSGLSILKSEQEYSIYDIAPSILSYFGLDVPGDMIGTSLLKR</sequence>
<dbReference type="SUPFAM" id="SSF53649">
    <property type="entry name" value="Alkaline phosphatase-like"/>
    <property type="match status" value="1"/>
</dbReference>
<name>A0A1F7RM82_9BACT</name>
<dbReference type="Pfam" id="PF01663">
    <property type="entry name" value="Phosphodiest"/>
    <property type="match status" value="1"/>
</dbReference>
<dbReference type="EMBL" id="MGDD01000311">
    <property type="protein sequence ID" value="OGL42659.1"/>
    <property type="molecule type" value="Genomic_DNA"/>
</dbReference>
<evidence type="ECO:0000313" key="1">
    <source>
        <dbReference type="EMBL" id="OGL42659.1"/>
    </source>
</evidence>
<dbReference type="Gene3D" id="3.40.720.10">
    <property type="entry name" value="Alkaline Phosphatase, subunit A"/>
    <property type="match status" value="2"/>
</dbReference>
<proteinExistence type="predicted"/>
<dbReference type="InterPro" id="IPR002591">
    <property type="entry name" value="Phosphodiest/P_Trfase"/>
</dbReference>
<dbReference type="Proteomes" id="UP000179266">
    <property type="component" value="Unassembled WGS sequence"/>
</dbReference>
<accession>A0A1F7RM82</accession>
<gene>
    <name evidence="1" type="ORF">A2161_20705</name>
</gene>
<comment type="caution">
    <text evidence="1">The sequence shown here is derived from an EMBL/GenBank/DDBJ whole genome shotgun (WGS) entry which is preliminary data.</text>
</comment>